<dbReference type="AlphaFoldDB" id="A0A1U8AIQ9"/>
<sequence>MAATGDGGSDQKPGVMIPLDYLGVQMTSIKLNGENYVPWAKSMEIFLKAKRKVKHVNEDKPSAESLGFDGWEQDAQMMTWLWNSMEPKISVNSMFLDAAKDIWEHVNKLYFGQDDTTRVYQLYQEYFNLQQGNQTLEEYYASMRNLINELNVYRSLTPDVKVQQQQREQLDH</sequence>
<evidence type="ECO:0000259" key="1">
    <source>
        <dbReference type="Pfam" id="PF14244"/>
    </source>
</evidence>
<dbReference type="GeneID" id="104604777"/>
<accession>A0A1U8AIQ9</accession>
<reference evidence="3" key="1">
    <citation type="submission" date="2025-08" db="UniProtKB">
        <authorList>
            <consortium name="RefSeq"/>
        </authorList>
    </citation>
    <scope>IDENTIFICATION</scope>
</reference>
<dbReference type="Proteomes" id="UP000189703">
    <property type="component" value="Unplaced"/>
</dbReference>
<gene>
    <name evidence="3" type="primary">LOC104604777</name>
</gene>
<dbReference type="PANTHER" id="PTHR37610">
    <property type="entry name" value="CCHC-TYPE DOMAIN-CONTAINING PROTEIN"/>
    <property type="match status" value="1"/>
</dbReference>
<dbReference type="InterPro" id="IPR029472">
    <property type="entry name" value="Copia-like_N"/>
</dbReference>
<proteinExistence type="predicted"/>
<dbReference type="Pfam" id="PF14244">
    <property type="entry name" value="Retrotran_gag_3"/>
    <property type="match status" value="1"/>
</dbReference>
<dbReference type="KEGG" id="nnu:104604777"/>
<protein>
    <submittedName>
        <fullName evidence="3">Uncharacterized protein LOC104604777</fullName>
    </submittedName>
</protein>
<evidence type="ECO:0000313" key="2">
    <source>
        <dbReference type="Proteomes" id="UP000189703"/>
    </source>
</evidence>
<feature type="domain" description="Retrotransposon Copia-like N-terminal" evidence="1">
    <location>
        <begin position="19"/>
        <end position="56"/>
    </location>
</feature>
<dbReference type="RefSeq" id="XP_010267592.1">
    <property type="nucleotide sequence ID" value="XM_010269290.2"/>
</dbReference>
<keyword evidence="2" id="KW-1185">Reference proteome</keyword>
<dbReference type="OrthoDB" id="1737945at2759"/>
<evidence type="ECO:0000313" key="3">
    <source>
        <dbReference type="RefSeq" id="XP_010267592.1"/>
    </source>
</evidence>
<name>A0A1U8AIQ9_NELNU</name>
<dbReference type="InParanoid" id="A0A1U8AIQ9"/>
<organism evidence="2 3">
    <name type="scientific">Nelumbo nucifera</name>
    <name type="common">Sacred lotus</name>
    <dbReference type="NCBI Taxonomy" id="4432"/>
    <lineage>
        <taxon>Eukaryota</taxon>
        <taxon>Viridiplantae</taxon>
        <taxon>Streptophyta</taxon>
        <taxon>Embryophyta</taxon>
        <taxon>Tracheophyta</taxon>
        <taxon>Spermatophyta</taxon>
        <taxon>Magnoliopsida</taxon>
        <taxon>Proteales</taxon>
        <taxon>Nelumbonaceae</taxon>
        <taxon>Nelumbo</taxon>
    </lineage>
</organism>
<dbReference type="PANTHER" id="PTHR37610:SF77">
    <property type="entry name" value="INTEGRASE CATALYTIC DOMAIN-CONTAINING PROTEIN"/>
    <property type="match status" value="1"/>
</dbReference>
<dbReference type="eggNOG" id="KOG0017">
    <property type="taxonomic scope" value="Eukaryota"/>
</dbReference>
<dbReference type="OMA" id="PWAKSME"/>